<keyword evidence="12" id="KW-0472">Membrane</keyword>
<name>A0A4S8LSW9_DENBC</name>
<dbReference type="InterPro" id="IPR050364">
    <property type="entry name" value="Cytochrome_P450_fung"/>
</dbReference>
<keyword evidence="13" id="KW-0325">Glycoprotein</keyword>
<dbReference type="EMBL" id="ML179281">
    <property type="protein sequence ID" value="THU92380.1"/>
    <property type="molecule type" value="Genomic_DNA"/>
</dbReference>
<evidence type="ECO:0000256" key="3">
    <source>
        <dbReference type="ARBA" id="ARBA00005179"/>
    </source>
</evidence>
<dbReference type="PANTHER" id="PTHR46300:SF2">
    <property type="entry name" value="CYTOCHROME P450 MONOOXYGENASE ALNH-RELATED"/>
    <property type="match status" value="1"/>
</dbReference>
<gene>
    <name evidence="15" type="ORF">K435DRAFT_672223</name>
</gene>
<dbReference type="InterPro" id="IPR002401">
    <property type="entry name" value="Cyt_P450_E_grp-I"/>
</dbReference>
<dbReference type="GO" id="GO:0020037">
    <property type="term" value="F:heme binding"/>
    <property type="evidence" value="ECO:0007669"/>
    <property type="project" value="InterPro"/>
</dbReference>
<accession>A0A4S8LSW9</accession>
<proteinExistence type="inferred from homology"/>
<evidence type="ECO:0000256" key="6">
    <source>
        <dbReference type="ARBA" id="ARBA00022692"/>
    </source>
</evidence>
<keyword evidence="11" id="KW-0503">Monooxygenase</keyword>
<evidence type="ECO:0000256" key="9">
    <source>
        <dbReference type="ARBA" id="ARBA00023002"/>
    </source>
</evidence>
<comment type="cofactor">
    <cofactor evidence="1 14">
        <name>heme</name>
        <dbReference type="ChEBI" id="CHEBI:30413"/>
    </cofactor>
</comment>
<keyword evidence="6" id="KW-0812">Transmembrane</keyword>
<keyword evidence="8" id="KW-1133">Transmembrane helix</keyword>
<feature type="binding site" description="axial binding residue" evidence="14">
    <location>
        <position position="413"/>
    </location>
    <ligand>
        <name>heme</name>
        <dbReference type="ChEBI" id="CHEBI:30413"/>
    </ligand>
    <ligandPart>
        <name>Fe</name>
        <dbReference type="ChEBI" id="CHEBI:18248"/>
    </ligandPart>
</feature>
<evidence type="ECO:0000256" key="14">
    <source>
        <dbReference type="PIRSR" id="PIRSR602401-1"/>
    </source>
</evidence>
<evidence type="ECO:0000256" key="10">
    <source>
        <dbReference type="ARBA" id="ARBA00023004"/>
    </source>
</evidence>
<dbReference type="GO" id="GO:0016705">
    <property type="term" value="F:oxidoreductase activity, acting on paired donors, with incorporation or reduction of molecular oxygen"/>
    <property type="evidence" value="ECO:0007669"/>
    <property type="project" value="InterPro"/>
</dbReference>
<dbReference type="Proteomes" id="UP000297245">
    <property type="component" value="Unassembled WGS sequence"/>
</dbReference>
<keyword evidence="5 14" id="KW-0349">Heme</keyword>
<keyword evidence="10 14" id="KW-0408">Iron</keyword>
<dbReference type="PRINTS" id="PR00463">
    <property type="entry name" value="EP450I"/>
</dbReference>
<organism evidence="15 16">
    <name type="scientific">Dendrothele bispora (strain CBS 962.96)</name>
    <dbReference type="NCBI Taxonomy" id="1314807"/>
    <lineage>
        <taxon>Eukaryota</taxon>
        <taxon>Fungi</taxon>
        <taxon>Dikarya</taxon>
        <taxon>Basidiomycota</taxon>
        <taxon>Agaricomycotina</taxon>
        <taxon>Agaricomycetes</taxon>
        <taxon>Agaricomycetidae</taxon>
        <taxon>Agaricales</taxon>
        <taxon>Agaricales incertae sedis</taxon>
        <taxon>Dendrothele</taxon>
    </lineage>
</organism>
<evidence type="ECO:0000256" key="1">
    <source>
        <dbReference type="ARBA" id="ARBA00001971"/>
    </source>
</evidence>
<keyword evidence="7 14" id="KW-0479">Metal-binding</keyword>
<evidence type="ECO:0000256" key="5">
    <source>
        <dbReference type="ARBA" id="ARBA00022617"/>
    </source>
</evidence>
<dbReference type="PRINTS" id="PR00385">
    <property type="entry name" value="P450"/>
</dbReference>
<dbReference type="Pfam" id="PF00067">
    <property type="entry name" value="p450"/>
    <property type="match status" value="1"/>
</dbReference>
<dbReference type="GO" id="GO:0005506">
    <property type="term" value="F:iron ion binding"/>
    <property type="evidence" value="ECO:0007669"/>
    <property type="project" value="InterPro"/>
</dbReference>
<evidence type="ECO:0000256" key="7">
    <source>
        <dbReference type="ARBA" id="ARBA00022723"/>
    </source>
</evidence>
<evidence type="ECO:0000313" key="15">
    <source>
        <dbReference type="EMBL" id="THU92380.1"/>
    </source>
</evidence>
<evidence type="ECO:0000256" key="4">
    <source>
        <dbReference type="ARBA" id="ARBA00010617"/>
    </source>
</evidence>
<comment type="similarity">
    <text evidence="4">Belongs to the cytochrome P450 family.</text>
</comment>
<evidence type="ECO:0000256" key="12">
    <source>
        <dbReference type="ARBA" id="ARBA00023136"/>
    </source>
</evidence>
<dbReference type="InterPro" id="IPR001128">
    <property type="entry name" value="Cyt_P450"/>
</dbReference>
<dbReference type="GO" id="GO:0016020">
    <property type="term" value="C:membrane"/>
    <property type="evidence" value="ECO:0007669"/>
    <property type="project" value="UniProtKB-SubCell"/>
</dbReference>
<keyword evidence="9" id="KW-0560">Oxidoreductase</keyword>
<dbReference type="InterPro" id="IPR036396">
    <property type="entry name" value="Cyt_P450_sf"/>
</dbReference>
<evidence type="ECO:0000256" key="2">
    <source>
        <dbReference type="ARBA" id="ARBA00004167"/>
    </source>
</evidence>
<evidence type="ECO:0000256" key="13">
    <source>
        <dbReference type="ARBA" id="ARBA00023180"/>
    </source>
</evidence>
<evidence type="ECO:0000256" key="11">
    <source>
        <dbReference type="ARBA" id="ARBA00023033"/>
    </source>
</evidence>
<evidence type="ECO:0000313" key="16">
    <source>
        <dbReference type="Proteomes" id="UP000297245"/>
    </source>
</evidence>
<comment type="pathway">
    <text evidence="3">Secondary metabolite biosynthesis.</text>
</comment>
<dbReference type="GO" id="GO:0004497">
    <property type="term" value="F:monooxygenase activity"/>
    <property type="evidence" value="ECO:0007669"/>
    <property type="project" value="UniProtKB-KW"/>
</dbReference>
<dbReference type="AlphaFoldDB" id="A0A4S8LSW9"/>
<protein>
    <submittedName>
        <fullName evidence="15">Cytochrome P450</fullName>
    </submittedName>
</protein>
<dbReference type="Gene3D" id="1.10.630.10">
    <property type="entry name" value="Cytochrome P450"/>
    <property type="match status" value="1"/>
</dbReference>
<dbReference type="SUPFAM" id="SSF48264">
    <property type="entry name" value="Cytochrome P450"/>
    <property type="match status" value="1"/>
</dbReference>
<sequence length="505" mass="57681">MNQPKYPPGPKPLPLVGNLLQLPLFKPWLRFTDWKHCYGDVVHVHAFGYHIVIVNSISAADDIFNKQSRVFSDRPRLSVIDFIGADFAIPFMPYGDIWRKHRSMLQQKFRASELPIFRAMEMDKVHQMVLRFMKRPDEFSTHVRNYAGGIMMSIAYGYQITEAEDSILTKAEAVAHLFTDSLLKGTIMDAFPAIYRLFEWLPGTGHKAHGIKAHGMIAEALDLPFKFVQDEMSKGIAKPSFTSEQLEQIADSEANEAIKTHRFIKDVAGNIYLGEFVMNAYLLSFIQLMVLHPDIQRKAQAEIDATIGTNRLPEFNDRPSLPYVEALYREIFRYRPVTPLGIPHAAIEESFYNNFFIPKGRCTVVISNIWAMSRDSEIYNDPDKFMPERFLTEDGNLNNDDLPLSYGFGRRICVGRLLAEDVCWLAIVSTLATCDITTKKDEHGEPIKVKDSLPDSQLRYVIDLPCVIWTHAYKFVISTPESFQSTITARSVQKQNLLELVTAHH</sequence>
<comment type="subcellular location">
    <subcellularLocation>
        <location evidence="2">Membrane</location>
        <topology evidence="2">Single-pass membrane protein</topology>
    </subcellularLocation>
</comment>
<dbReference type="CDD" id="cd11065">
    <property type="entry name" value="CYP64-like"/>
    <property type="match status" value="1"/>
</dbReference>
<dbReference type="OrthoDB" id="2789670at2759"/>
<evidence type="ECO:0000256" key="8">
    <source>
        <dbReference type="ARBA" id="ARBA00022989"/>
    </source>
</evidence>
<keyword evidence="16" id="KW-1185">Reference proteome</keyword>
<dbReference type="PANTHER" id="PTHR46300">
    <property type="entry name" value="P450, PUTATIVE (EUROFUNG)-RELATED-RELATED"/>
    <property type="match status" value="1"/>
</dbReference>
<reference evidence="15 16" key="1">
    <citation type="journal article" date="2019" name="Nat. Ecol. Evol.">
        <title>Megaphylogeny resolves global patterns of mushroom evolution.</title>
        <authorList>
            <person name="Varga T."/>
            <person name="Krizsan K."/>
            <person name="Foldi C."/>
            <person name="Dima B."/>
            <person name="Sanchez-Garcia M."/>
            <person name="Sanchez-Ramirez S."/>
            <person name="Szollosi G.J."/>
            <person name="Szarkandi J.G."/>
            <person name="Papp V."/>
            <person name="Albert L."/>
            <person name="Andreopoulos W."/>
            <person name="Angelini C."/>
            <person name="Antonin V."/>
            <person name="Barry K.W."/>
            <person name="Bougher N.L."/>
            <person name="Buchanan P."/>
            <person name="Buyck B."/>
            <person name="Bense V."/>
            <person name="Catcheside P."/>
            <person name="Chovatia M."/>
            <person name="Cooper J."/>
            <person name="Damon W."/>
            <person name="Desjardin D."/>
            <person name="Finy P."/>
            <person name="Geml J."/>
            <person name="Haridas S."/>
            <person name="Hughes K."/>
            <person name="Justo A."/>
            <person name="Karasinski D."/>
            <person name="Kautmanova I."/>
            <person name="Kiss B."/>
            <person name="Kocsube S."/>
            <person name="Kotiranta H."/>
            <person name="LaButti K.M."/>
            <person name="Lechner B.E."/>
            <person name="Liimatainen K."/>
            <person name="Lipzen A."/>
            <person name="Lukacs Z."/>
            <person name="Mihaltcheva S."/>
            <person name="Morgado L.N."/>
            <person name="Niskanen T."/>
            <person name="Noordeloos M.E."/>
            <person name="Ohm R.A."/>
            <person name="Ortiz-Santana B."/>
            <person name="Ovrebo C."/>
            <person name="Racz N."/>
            <person name="Riley R."/>
            <person name="Savchenko A."/>
            <person name="Shiryaev A."/>
            <person name="Soop K."/>
            <person name="Spirin V."/>
            <person name="Szebenyi C."/>
            <person name="Tomsovsky M."/>
            <person name="Tulloss R.E."/>
            <person name="Uehling J."/>
            <person name="Grigoriev I.V."/>
            <person name="Vagvolgyi C."/>
            <person name="Papp T."/>
            <person name="Martin F.M."/>
            <person name="Miettinen O."/>
            <person name="Hibbett D.S."/>
            <person name="Nagy L.G."/>
        </authorList>
    </citation>
    <scope>NUCLEOTIDE SEQUENCE [LARGE SCALE GENOMIC DNA]</scope>
    <source>
        <strain evidence="15 16">CBS 962.96</strain>
    </source>
</reference>